<reference evidence="2 5" key="2">
    <citation type="submission" date="2018-02" db="EMBL/GenBank/DDBJ databases">
        <title>Acetobacter orientalis genome.</title>
        <authorList>
            <person name="Nakashima N."/>
            <person name="Tamura T."/>
        </authorList>
    </citation>
    <scope>NUCLEOTIDE SEQUENCE [LARGE SCALE GENOMIC DNA]</scope>
    <source>
        <strain evidence="2 5">FAN1</strain>
    </source>
</reference>
<dbReference type="Proteomes" id="UP000032670">
    <property type="component" value="Unassembled WGS sequence"/>
</dbReference>
<keyword evidence="1" id="KW-0732">Signal</keyword>
<feature type="chain" id="PRO_5044073105" evidence="1">
    <location>
        <begin position="23"/>
        <end position="172"/>
    </location>
</feature>
<organism evidence="2 5">
    <name type="scientific">Acetobacter orientalis</name>
    <dbReference type="NCBI Taxonomy" id="146474"/>
    <lineage>
        <taxon>Bacteria</taxon>
        <taxon>Pseudomonadati</taxon>
        <taxon>Pseudomonadota</taxon>
        <taxon>Alphaproteobacteria</taxon>
        <taxon>Acetobacterales</taxon>
        <taxon>Acetobacteraceae</taxon>
        <taxon>Acetobacter</taxon>
    </lineage>
</organism>
<dbReference type="RefSeq" id="WP_052946447.1">
    <property type="nucleotide sequence ID" value="NZ_BAMX01000055.1"/>
</dbReference>
<gene>
    <name evidence="3" type="ORF">Abor_065_094</name>
    <name evidence="2" type="ORF">AcetOrient_orf03397</name>
</gene>
<feature type="signal peptide" evidence="1">
    <location>
        <begin position="1"/>
        <end position="22"/>
    </location>
</feature>
<reference evidence="3 4" key="1">
    <citation type="submission" date="2012-11" db="EMBL/GenBank/DDBJ databases">
        <title>Whole genome sequence of Acetobacter orientalis 21F-2.</title>
        <authorList>
            <person name="Azuma Y."/>
            <person name="Higashiura N."/>
            <person name="Hirakawa H."/>
            <person name="Matsushita K."/>
        </authorList>
    </citation>
    <scope>NUCLEOTIDE SEQUENCE [LARGE SCALE GENOMIC DNA]</scope>
    <source>
        <strain evidence="3 4">21F-2</strain>
    </source>
</reference>
<evidence type="ECO:0000313" key="2">
    <source>
        <dbReference type="EMBL" id="BBC80608.1"/>
    </source>
</evidence>
<accession>A0A2Z5ZJ44</accession>
<keyword evidence="4" id="KW-1185">Reference proteome</keyword>
<evidence type="ECO:0000313" key="3">
    <source>
        <dbReference type="EMBL" id="GAN67277.1"/>
    </source>
</evidence>
<accession>A0A0D6NMF9</accession>
<dbReference type="EMBL" id="BAMX01000055">
    <property type="protein sequence ID" value="GAN67277.1"/>
    <property type="molecule type" value="Genomic_DNA"/>
</dbReference>
<dbReference type="AlphaFoldDB" id="A0A2Z5ZJ44"/>
<evidence type="ECO:0000256" key="1">
    <source>
        <dbReference type="SAM" id="SignalP"/>
    </source>
</evidence>
<dbReference type="STRING" id="1231341.Abor_065_094"/>
<dbReference type="KEGG" id="aot:AcetOri_orf03397"/>
<proteinExistence type="predicted"/>
<dbReference type="GeneID" id="76205418"/>
<evidence type="ECO:0000313" key="5">
    <source>
        <dbReference type="Proteomes" id="UP000270034"/>
    </source>
</evidence>
<dbReference type="EMBL" id="AP018515">
    <property type="protein sequence ID" value="BBC80608.1"/>
    <property type="molecule type" value="Genomic_DNA"/>
</dbReference>
<protein>
    <submittedName>
        <fullName evidence="2">Uncharacterized protein</fullName>
    </submittedName>
</protein>
<dbReference type="Proteomes" id="UP000270034">
    <property type="component" value="Chromosome"/>
</dbReference>
<evidence type="ECO:0000313" key="4">
    <source>
        <dbReference type="Proteomes" id="UP000032670"/>
    </source>
</evidence>
<name>A0A2Z5ZJ44_9PROT</name>
<sequence length="172" mass="18207">MTRFLLLTAGLLSAAAALPAHAAPKAPDYQSIFNRLAAEPLRYAGLSSHKGARILVGLHPTANGALEGEMMRLDSAMRPLAAGPLHGTFSGGTTMSQTAHCTLTITLPGRDIGLNGPCSEQQMSGAMTVRLRPTQLWSQVSHFISPDTSVSQYWLSRAAWQQATTPEGAAQP</sequence>